<dbReference type="STRING" id="1432141.A0A015JUD2"/>
<dbReference type="PANTHER" id="PTHR24301">
    <property type="entry name" value="THROMBOXANE-A SYNTHASE"/>
    <property type="match status" value="1"/>
</dbReference>
<evidence type="ECO:0000256" key="3">
    <source>
        <dbReference type="PIRSR" id="PIRSR602401-1"/>
    </source>
</evidence>
<dbReference type="GO" id="GO:0016705">
    <property type="term" value="F:oxidoreductase activity, acting on paired donors, with incorporation or reduction of molecular oxygen"/>
    <property type="evidence" value="ECO:0007669"/>
    <property type="project" value="InterPro"/>
</dbReference>
<dbReference type="CDD" id="cd00302">
    <property type="entry name" value="cytochrome_P450"/>
    <property type="match status" value="1"/>
</dbReference>
<name>A0A015JUD2_RHIIW</name>
<evidence type="ECO:0008006" key="8">
    <source>
        <dbReference type="Google" id="ProtNLM"/>
    </source>
</evidence>
<evidence type="ECO:0000256" key="2">
    <source>
        <dbReference type="ARBA" id="ARBA00023004"/>
    </source>
</evidence>
<dbReference type="InterPro" id="IPR017972">
    <property type="entry name" value="Cyt_P450_CS"/>
</dbReference>
<keyword evidence="3 4" id="KW-0349">Heme</keyword>
<dbReference type="GO" id="GO:0020037">
    <property type="term" value="F:heme binding"/>
    <property type="evidence" value="ECO:0007669"/>
    <property type="project" value="InterPro"/>
</dbReference>
<evidence type="ECO:0000256" key="4">
    <source>
        <dbReference type="RuleBase" id="RU000461"/>
    </source>
</evidence>
<organism evidence="6 7">
    <name type="scientific">Rhizophagus irregularis (strain DAOM 197198w)</name>
    <name type="common">Glomus intraradices</name>
    <dbReference type="NCBI Taxonomy" id="1432141"/>
    <lineage>
        <taxon>Eukaryota</taxon>
        <taxon>Fungi</taxon>
        <taxon>Fungi incertae sedis</taxon>
        <taxon>Mucoromycota</taxon>
        <taxon>Glomeromycotina</taxon>
        <taxon>Glomeromycetes</taxon>
        <taxon>Glomerales</taxon>
        <taxon>Glomeraceae</taxon>
        <taxon>Rhizophagus</taxon>
    </lineage>
</organism>
<keyword evidence="2 3" id="KW-0408">Iron</keyword>
<comment type="similarity">
    <text evidence="4">Belongs to the cytochrome P450 family.</text>
</comment>
<comment type="cofactor">
    <cofactor evidence="3">
        <name>heme</name>
        <dbReference type="ChEBI" id="CHEBI:30413"/>
    </cofactor>
</comment>
<dbReference type="Gene3D" id="1.10.630.10">
    <property type="entry name" value="Cytochrome P450"/>
    <property type="match status" value="1"/>
</dbReference>
<comment type="caution">
    <text evidence="6">The sequence shown here is derived from an EMBL/GenBank/DDBJ whole genome shotgun (WGS) entry which is preliminary data.</text>
</comment>
<gene>
    <name evidence="6" type="ORF">RirG_082860</name>
</gene>
<evidence type="ECO:0000313" key="6">
    <source>
        <dbReference type="EMBL" id="EXX70945.1"/>
    </source>
</evidence>
<feature type="region of interest" description="Disordered" evidence="5">
    <location>
        <begin position="182"/>
        <end position="205"/>
    </location>
</feature>
<feature type="binding site" description="axial binding residue" evidence="3">
    <location>
        <position position="536"/>
    </location>
    <ligand>
        <name>heme</name>
        <dbReference type="ChEBI" id="CHEBI:30413"/>
    </ligand>
    <ligandPart>
        <name>Fe</name>
        <dbReference type="ChEBI" id="CHEBI:18248"/>
    </ligandPart>
</feature>
<dbReference type="HOGENOM" id="CLU_001570_12_0_1"/>
<keyword evidence="1 3" id="KW-0479">Metal-binding</keyword>
<dbReference type="AlphaFoldDB" id="A0A015JUD2"/>
<dbReference type="InterPro" id="IPR002401">
    <property type="entry name" value="Cyt_P450_E_grp-I"/>
</dbReference>
<protein>
    <recommendedName>
        <fullName evidence="8">Cytochrome P450</fullName>
    </recommendedName>
</protein>
<proteinExistence type="inferred from homology"/>
<keyword evidence="7" id="KW-1185">Reference proteome</keyword>
<accession>A0A015JUD2</accession>
<dbReference type="GO" id="GO:0005506">
    <property type="term" value="F:iron ion binding"/>
    <property type="evidence" value="ECO:0007669"/>
    <property type="project" value="InterPro"/>
</dbReference>
<dbReference type="Proteomes" id="UP000022910">
    <property type="component" value="Unassembled WGS sequence"/>
</dbReference>
<dbReference type="Pfam" id="PF00067">
    <property type="entry name" value="p450"/>
    <property type="match status" value="2"/>
</dbReference>
<keyword evidence="4" id="KW-0560">Oxidoreductase</keyword>
<feature type="compositionally biased region" description="Polar residues" evidence="5">
    <location>
        <begin position="187"/>
        <end position="205"/>
    </location>
</feature>
<evidence type="ECO:0000256" key="1">
    <source>
        <dbReference type="ARBA" id="ARBA00022723"/>
    </source>
</evidence>
<sequence>MCLITCLSLIIYTVYYYYKYSKRKNPLPGPLPLPFIGNLYQFGFLKDDKEISNKFIQELFSNYGDIFETYSFNERIIWINRIDLAEKFLCDNIIINDNNNNKNNENLEYNYFYLRNKNEIKELRMNEMGIYSNHEYSSWKFNRNVLIKCVTLPKFLKEIVIELQEQFKELENYWNDIESAKSDSVKSDSNNQKSNFKNDSSTTNSTKKVRNEDKIIDISKWIKCFTLDIFLQSITREKSFSMANYYNQIMKDDEENKLKGIKPILDKNDLFVTKFKNSLWLLNQFNFKLIGLPNFFKKFFLVYKLYYRKYFDDYWWFHESLLRIVRARRLEISNSPKEQDLKADMLTCLINSGLKTDDGRSTTDEEIVFMMKDYLSEGIGTISNTFSYIIYYICKYPTIKYRMIEEIDSLYNNQNDTFTYFILAKLYYCEAVIKEVSRIHSVYPLISRISNEKDNIGGYTWDNGQMFCINLHAIHNHKYNWNNPEEFDPERFLYLEEKKAEEKELNEKDYIGNSFVRKNINIKDPLFSFGIGLRSCPAKNLAMIILKTMVVMFLRKYDVILMDKNSELQINYNNMLNNCEELKVKIRPRHNNNNNQ</sequence>
<dbReference type="PROSITE" id="PS00086">
    <property type="entry name" value="CYTOCHROME_P450"/>
    <property type="match status" value="1"/>
</dbReference>
<evidence type="ECO:0000313" key="7">
    <source>
        <dbReference type="Proteomes" id="UP000022910"/>
    </source>
</evidence>
<dbReference type="PANTHER" id="PTHR24301:SF11">
    <property type="entry name" value="CYTOCHROME P450"/>
    <property type="match status" value="1"/>
</dbReference>
<dbReference type="InterPro" id="IPR001128">
    <property type="entry name" value="Cyt_P450"/>
</dbReference>
<evidence type="ECO:0000256" key="5">
    <source>
        <dbReference type="SAM" id="MobiDB-lite"/>
    </source>
</evidence>
<dbReference type="SUPFAM" id="SSF48264">
    <property type="entry name" value="Cytochrome P450"/>
    <property type="match status" value="1"/>
</dbReference>
<dbReference type="OrthoDB" id="3934656at2759"/>
<keyword evidence="4" id="KW-0503">Monooxygenase</keyword>
<dbReference type="EMBL" id="JEMT01016302">
    <property type="protein sequence ID" value="EXX70945.1"/>
    <property type="molecule type" value="Genomic_DNA"/>
</dbReference>
<dbReference type="GO" id="GO:0004497">
    <property type="term" value="F:monooxygenase activity"/>
    <property type="evidence" value="ECO:0007669"/>
    <property type="project" value="UniProtKB-KW"/>
</dbReference>
<reference evidence="6 7" key="1">
    <citation type="submission" date="2014-02" db="EMBL/GenBank/DDBJ databases">
        <title>Single nucleus genome sequencing reveals high similarity among nuclei of an endomycorrhizal fungus.</title>
        <authorList>
            <person name="Lin K."/>
            <person name="Geurts R."/>
            <person name="Zhang Z."/>
            <person name="Limpens E."/>
            <person name="Saunders D.G."/>
            <person name="Mu D."/>
            <person name="Pang E."/>
            <person name="Cao H."/>
            <person name="Cha H."/>
            <person name="Lin T."/>
            <person name="Zhou Q."/>
            <person name="Shang Y."/>
            <person name="Li Y."/>
            <person name="Ivanov S."/>
            <person name="Sharma T."/>
            <person name="Velzen R.V."/>
            <person name="Ruijter N.D."/>
            <person name="Aanen D.K."/>
            <person name="Win J."/>
            <person name="Kamoun S."/>
            <person name="Bisseling T."/>
            <person name="Huang S."/>
        </authorList>
    </citation>
    <scope>NUCLEOTIDE SEQUENCE [LARGE SCALE GENOMIC DNA]</scope>
    <source>
        <strain evidence="7">DAOM197198w</strain>
    </source>
</reference>
<dbReference type="PRINTS" id="PR00463">
    <property type="entry name" value="EP450I"/>
</dbReference>
<dbReference type="InterPro" id="IPR036396">
    <property type="entry name" value="Cyt_P450_sf"/>
</dbReference>